<dbReference type="AlphaFoldDB" id="A0A2M8ITY0"/>
<comment type="caution">
    <text evidence="2">The sequence shown here is derived from an EMBL/GenBank/DDBJ whole genome shotgun (WGS) entry which is preliminary data.</text>
</comment>
<protein>
    <recommendedName>
        <fullName evidence="4">DUF2946 domain-containing protein</fullName>
    </recommendedName>
</protein>
<gene>
    <name evidence="2" type="ORF">CVM52_24680</name>
</gene>
<feature type="chain" id="PRO_5014831626" description="DUF2946 domain-containing protein" evidence="1">
    <location>
        <begin position="27"/>
        <end position="117"/>
    </location>
</feature>
<evidence type="ECO:0000256" key="1">
    <source>
        <dbReference type="SAM" id="SignalP"/>
    </source>
</evidence>
<organism evidence="2 3">
    <name type="scientific">Pseudooceanicola lipolyticus</name>
    <dbReference type="NCBI Taxonomy" id="2029104"/>
    <lineage>
        <taxon>Bacteria</taxon>
        <taxon>Pseudomonadati</taxon>
        <taxon>Pseudomonadota</taxon>
        <taxon>Alphaproteobacteria</taxon>
        <taxon>Rhodobacterales</taxon>
        <taxon>Paracoccaceae</taxon>
        <taxon>Pseudooceanicola</taxon>
    </lineage>
</organism>
<sequence length="117" mass="12081">MLCAVLNRLTGLVLVLLLAVSGQGLAQGRGDTAAVGQAVICTGTGPVVIYLDEQGQPTGPPRYCPDFAMHGFDLAASVPLSAAPARRLTRLPRSFSYPFPPAQAGPAAMARGPPRLV</sequence>
<evidence type="ECO:0000313" key="3">
    <source>
        <dbReference type="Proteomes" id="UP000231553"/>
    </source>
</evidence>
<dbReference type="EMBL" id="PGTB01000268">
    <property type="protein sequence ID" value="PJE33973.1"/>
    <property type="molecule type" value="Genomic_DNA"/>
</dbReference>
<keyword evidence="3" id="KW-1185">Reference proteome</keyword>
<keyword evidence="1" id="KW-0732">Signal</keyword>
<dbReference type="RefSeq" id="WP_100164938.1">
    <property type="nucleotide sequence ID" value="NZ_PGTB01000268.1"/>
</dbReference>
<dbReference type="OrthoDB" id="7863585at2"/>
<evidence type="ECO:0000313" key="2">
    <source>
        <dbReference type="EMBL" id="PJE33973.1"/>
    </source>
</evidence>
<dbReference type="Proteomes" id="UP000231553">
    <property type="component" value="Unassembled WGS sequence"/>
</dbReference>
<proteinExistence type="predicted"/>
<accession>A0A2M8ITY0</accession>
<name>A0A2M8ITY0_9RHOB</name>
<reference evidence="2 3" key="1">
    <citation type="journal article" date="2018" name="Int. J. Syst. Evol. Microbiol.">
        <title>Pseudooceanicola lipolyticus sp. nov., a marine alphaproteobacterium, reclassification of Oceanicola flagellatus as Pseudooceanicola flagellatus comb. nov. and emended description of the genus Pseudooceanicola.</title>
        <authorList>
            <person name="Huang M.-M."/>
            <person name="Guo L.-L."/>
            <person name="Wu Y.-H."/>
            <person name="Lai Q.-L."/>
            <person name="Shao Z.-Z."/>
            <person name="Wang C.-S."/>
            <person name="Wu M."/>
            <person name="Xu X.-W."/>
        </authorList>
    </citation>
    <scope>NUCLEOTIDE SEQUENCE [LARGE SCALE GENOMIC DNA]</scope>
    <source>
        <strain evidence="2 3">157</strain>
    </source>
</reference>
<feature type="signal peptide" evidence="1">
    <location>
        <begin position="1"/>
        <end position="26"/>
    </location>
</feature>
<evidence type="ECO:0008006" key="4">
    <source>
        <dbReference type="Google" id="ProtNLM"/>
    </source>
</evidence>